<name>A0A8A4ZFT4_9MICO</name>
<dbReference type="KEGG" id="psic:J4E96_02155"/>
<dbReference type="AlphaFoldDB" id="A0A8A4ZFT4"/>
<evidence type="ECO:0000313" key="2">
    <source>
        <dbReference type="Proteomes" id="UP000663937"/>
    </source>
</evidence>
<reference evidence="1" key="1">
    <citation type="submission" date="2021-03" db="EMBL/GenBank/DDBJ databases">
        <title>Pengzhenrongella sicca gen. nov., sp. nov., a new member of suborder Micrococcineae isolated from High-Arctic tundra soil.</title>
        <authorList>
            <person name="Peng F."/>
        </authorList>
    </citation>
    <scope>NUCLEOTIDE SEQUENCE</scope>
    <source>
        <strain evidence="1">LRZ-2</strain>
    </source>
</reference>
<dbReference type="Pfam" id="PF13692">
    <property type="entry name" value="Glyco_trans_1_4"/>
    <property type="match status" value="1"/>
</dbReference>
<dbReference type="Proteomes" id="UP000663937">
    <property type="component" value="Chromosome"/>
</dbReference>
<keyword evidence="2" id="KW-1185">Reference proteome</keyword>
<dbReference type="RefSeq" id="WP_227424167.1">
    <property type="nucleotide sequence ID" value="NZ_CP071868.1"/>
</dbReference>
<dbReference type="SUPFAM" id="SSF53756">
    <property type="entry name" value="UDP-Glycosyltransferase/glycogen phosphorylase"/>
    <property type="match status" value="1"/>
</dbReference>
<gene>
    <name evidence="1" type="ORF">J4E96_02155</name>
</gene>
<accession>A0A8A4ZFT4</accession>
<organism evidence="1 2">
    <name type="scientific">Pengzhenrongella sicca</name>
    <dbReference type="NCBI Taxonomy" id="2819238"/>
    <lineage>
        <taxon>Bacteria</taxon>
        <taxon>Bacillati</taxon>
        <taxon>Actinomycetota</taxon>
        <taxon>Actinomycetes</taxon>
        <taxon>Micrococcales</taxon>
        <taxon>Pengzhenrongella</taxon>
    </lineage>
</organism>
<evidence type="ECO:0000313" key="1">
    <source>
        <dbReference type="EMBL" id="QTE29859.1"/>
    </source>
</evidence>
<dbReference type="Gene3D" id="3.40.50.2000">
    <property type="entry name" value="Glycogen Phosphorylase B"/>
    <property type="match status" value="1"/>
</dbReference>
<protein>
    <submittedName>
        <fullName evidence="1">Glycosyltransferase</fullName>
    </submittedName>
</protein>
<dbReference type="EMBL" id="CP071868">
    <property type="protein sequence ID" value="QTE29859.1"/>
    <property type="molecule type" value="Genomic_DNA"/>
</dbReference>
<dbReference type="PANTHER" id="PTHR12526">
    <property type="entry name" value="GLYCOSYLTRANSFERASE"/>
    <property type="match status" value="1"/>
</dbReference>
<proteinExistence type="predicted"/>
<sequence length="355" mass="38831">MERLKIYGWAADHGGCGNYRIGLPMWALEKAGHDALAFSSSGFQIPTDLDVLVGQRIATPDQAARWHELAVDPARFFAMVYEVDDDVWSLHPSNPAYEFWQGPARQIAIDSIRVADAVSVSTDHLAEVVSAYNSNVVVLPNCVDAAVLTQTRPLTERLTIGWAGGTSHNDDFASVQKELKSYFRRNGAVEAHFIGTNHGPDIGRPAARYTGWMANLVDYLGGLDFDIGIAPLAHNAFNRSKSDLKFLEYASLGIPVVASDFGPYEATVEHGVTGMLARYPHEWAKHLTQLVNDDDLRHEIGSNARTWAATRTIQGNIWRWEAAYNTILGRSWTESAVAPSPGTLVPSSAGAAIET</sequence>